<proteinExistence type="predicted"/>
<comment type="caution">
    <text evidence="2">The sequence shown here is derived from an EMBL/GenBank/DDBJ whole genome shotgun (WGS) entry which is preliminary data.</text>
</comment>
<gene>
    <name evidence="2" type="ORF">FC694_19665</name>
</gene>
<reference evidence="2 3" key="1">
    <citation type="journal article" date="2019" name="Environ. Microbiol.">
        <title>An active ?-lactamase is a part of an orchestrated cell wall stress resistance network of Bacillus subtilis and related rhizosphere species.</title>
        <authorList>
            <person name="Bucher T."/>
            <person name="Keren-Paz A."/>
            <person name="Hausser J."/>
            <person name="Olender T."/>
            <person name="Cytryn E."/>
            <person name="Kolodkin-Gal I."/>
        </authorList>
    </citation>
    <scope>NUCLEOTIDE SEQUENCE [LARGE SCALE GENOMIC DNA]</scope>
    <source>
        <strain evidence="2 3">I71</strain>
    </source>
</reference>
<name>A0A4U2MQD7_9BACI</name>
<dbReference type="AlphaFoldDB" id="A0A4U2MQD7"/>
<sequence>MNKYREYVPDVMGALTSLKMTAEFILQSDKLTYFVSKPTSDTQLKGMKEYLNRKDWWYEIK</sequence>
<accession>A0A4U2MQD7</accession>
<evidence type="ECO:0000313" key="2">
    <source>
        <dbReference type="EMBL" id="TKH13364.1"/>
    </source>
</evidence>
<dbReference type="Pfam" id="PF12123">
    <property type="entry name" value="CBD_PlyG"/>
    <property type="match status" value="1"/>
</dbReference>
<evidence type="ECO:0000259" key="1">
    <source>
        <dbReference type="Pfam" id="PF12123"/>
    </source>
</evidence>
<organism evidence="2 3">
    <name type="scientific">Bacillus wiedmannii</name>
    <dbReference type="NCBI Taxonomy" id="1890302"/>
    <lineage>
        <taxon>Bacteria</taxon>
        <taxon>Bacillati</taxon>
        <taxon>Bacillota</taxon>
        <taxon>Bacilli</taxon>
        <taxon>Bacillales</taxon>
        <taxon>Bacillaceae</taxon>
        <taxon>Bacillus</taxon>
        <taxon>Bacillus cereus group</taxon>
    </lineage>
</organism>
<dbReference type="Gene3D" id="3.30.70.2030">
    <property type="match status" value="1"/>
</dbReference>
<dbReference type="EMBL" id="SZOM01000172">
    <property type="protein sequence ID" value="TKH13364.1"/>
    <property type="molecule type" value="Genomic_DNA"/>
</dbReference>
<evidence type="ECO:0000313" key="3">
    <source>
        <dbReference type="Proteomes" id="UP000306037"/>
    </source>
</evidence>
<feature type="domain" description="N-acetylmuramoyl-l-alanine amidase C-terminal" evidence="1">
    <location>
        <begin position="17"/>
        <end position="59"/>
    </location>
</feature>
<protein>
    <recommendedName>
        <fullName evidence="1">N-acetylmuramoyl-l-alanine amidase C-terminal domain-containing protein</fullName>
    </recommendedName>
</protein>
<dbReference type="InterPro" id="IPR021976">
    <property type="entry name" value="Amidase_C"/>
</dbReference>
<dbReference type="Proteomes" id="UP000306037">
    <property type="component" value="Unassembled WGS sequence"/>
</dbReference>